<feature type="domain" description="Reverse transcriptase" evidence="3">
    <location>
        <begin position="1"/>
        <end position="196"/>
    </location>
</feature>
<dbReference type="SUPFAM" id="SSF56672">
    <property type="entry name" value="DNA/RNA polymerases"/>
    <property type="match status" value="2"/>
</dbReference>
<feature type="domain" description="Reverse transcriptase" evidence="3">
    <location>
        <begin position="491"/>
        <end position="753"/>
    </location>
</feature>
<accession>A0AAV7HDQ7</accession>
<dbReference type="InterPro" id="IPR019315">
    <property type="entry name" value="MMTA2_N"/>
</dbReference>
<evidence type="ECO:0000256" key="2">
    <source>
        <dbReference type="SAM" id="MobiDB-lite"/>
    </source>
</evidence>
<dbReference type="PANTHER" id="PTHR46238">
    <property type="entry name" value="REVERSE TRANSCRIPTASE DOMAIN-CONTAINING PROTEIN"/>
    <property type="match status" value="1"/>
</dbReference>
<comment type="caution">
    <text evidence="4">The sequence shown here is derived from an EMBL/GenBank/DDBJ whole genome shotgun (WGS) entry which is preliminary data.</text>
</comment>
<dbReference type="Pfam" id="PF00078">
    <property type="entry name" value="RVT_1"/>
    <property type="match status" value="2"/>
</dbReference>
<keyword evidence="5" id="KW-1185">Reference proteome</keyword>
<feature type="region of interest" description="Disordered" evidence="2">
    <location>
        <begin position="1139"/>
        <end position="1226"/>
    </location>
</feature>
<name>A0AAV7HDQ7_DENCH</name>
<dbReference type="AlphaFoldDB" id="A0AAV7HDQ7"/>
<dbReference type="InterPro" id="IPR043502">
    <property type="entry name" value="DNA/RNA_pol_sf"/>
</dbReference>
<gene>
    <name evidence="4" type="ORF">IEQ34_006312</name>
</gene>
<feature type="region of interest" description="Disordered" evidence="2">
    <location>
        <begin position="917"/>
        <end position="943"/>
    </location>
</feature>
<evidence type="ECO:0000259" key="3">
    <source>
        <dbReference type="PROSITE" id="PS50878"/>
    </source>
</evidence>
<dbReference type="PROSITE" id="PS50878">
    <property type="entry name" value="RT_POL"/>
    <property type="match status" value="2"/>
</dbReference>
<evidence type="ECO:0000313" key="4">
    <source>
        <dbReference type="EMBL" id="KAH0466209.1"/>
    </source>
</evidence>
<feature type="coiled-coil region" evidence="1">
    <location>
        <begin position="1056"/>
        <end position="1083"/>
    </location>
</feature>
<dbReference type="InterPro" id="IPR000477">
    <property type="entry name" value="RT_dom"/>
</dbReference>
<dbReference type="EMBL" id="JAGFBR010000006">
    <property type="protein sequence ID" value="KAH0466209.1"/>
    <property type="molecule type" value="Genomic_DNA"/>
</dbReference>
<evidence type="ECO:0000313" key="5">
    <source>
        <dbReference type="Proteomes" id="UP000775213"/>
    </source>
</evidence>
<sequence length="1226" mass="141855">MPGRSTMEAIHLLRGLMEKYRENKEDLHMIFIDLEKTYDKVPREVLWRVLEKKEVNNAYIQIIKDMYAGAITCVQTQGGLTKYFPISVGLHQGSALSPYLFALVIDVLTRHLQEDVPWCMLFADDILLVDKTREGVEGKLELWRSTLESKGFRLSRSKTEYMECNFSNNRPSEGIVTLADQVINKSTRFRYLGSIVQSDGDIDGDIISRIQVGWLKWRNASGLLCDRKVPLKLKGKFYKMVVRPAMLYGAECWPLKEKHNSKLSVAEMRMLRWMSGFTLRDRIRNEHIREKVGVAPVEDKIRESRLRWFGHVKRRPPDDPVDCRKLLVAFCRHERLPTTVHRYLNLLPLDYLLLARGLCICFLLDNCFGYKDAMVSLLQQLVAIAACSRVNVFIRVLVLGNRVELHSALISPSIFMRIHLTWDIPSIMTSSRRLSRLGETTGNWAIPPRYKSVYGWYRVTPWPYVFDPIMLQEWKCLGDEGISWLTKLFNNILKTKKMPDAWRMSVLIPIYKNKCDVQDCANYRGIKLMCHTLKLWERVMERRLRRDTNVSQNQFGFMPGRSTMEAIHLLRGLMEKYRENKEDLHMIFIDLEKAYDKVPREVLWRVLEKKGVNNAYIQIIKDMYEGATTCVQTQSGLTKYFPISVGLHQGSALSPYLFALVMDVLTRHLQEDVPWCMLFADDILLVDKTKEGVEGKLEVWRSTLESKGFRLSRSKTEYMECNFSSNRPSEGIVTLGDQVINKSTRFRYLGSIVQSDGEIDGDVINRIQVGWLKWRNASGLLCDRKVPLKLKGKFYKMVVRPAMLYGAECWPLKEKHNTKLCVAEMRMLRWMSGFTLRDRIRNEHIREKVGVAPVEDKIRESRLRWFGHIKRRPSDDPVRKVEVLDLTYVKKGDVRLGWGSAASGVGGWKVCGTGSSKLQQATGKGGDREGLVGSGAESELQEDGRHVEGGLEGDWDKGFGQGRVVSTGEEEPKPSTLFVAVLMAKASVRLQDSSRNYGMRLKRNRIDIVCFFYPAEFKWDDVKVDKHRENYLGHSIMAPVGRWQKGKDLHWYARDKKAAALNSEAAKEEIRRIKEEEEQLMREALGLAPKRTIHPRGNRIDKHEYAELIKRGSAAEDLGGGHAEAAQVQGLGLYKLPKNREEASSSIQESFKEMSPERDDEPMTKPTTRNIEEDSKDDELRTKRRRREEKRGDKERRWEKHDSKRSRDNDYDKCRHRREEKRRHGS</sequence>
<feature type="compositionally biased region" description="Basic and acidic residues" evidence="2">
    <location>
        <begin position="1189"/>
        <end position="1213"/>
    </location>
</feature>
<dbReference type="Gene3D" id="3.30.70.270">
    <property type="match status" value="2"/>
</dbReference>
<dbReference type="CDD" id="cd01650">
    <property type="entry name" value="RT_nLTR_like"/>
    <property type="match status" value="2"/>
</dbReference>
<organism evidence="4 5">
    <name type="scientific">Dendrobium chrysotoxum</name>
    <name type="common">Orchid</name>
    <dbReference type="NCBI Taxonomy" id="161865"/>
    <lineage>
        <taxon>Eukaryota</taxon>
        <taxon>Viridiplantae</taxon>
        <taxon>Streptophyta</taxon>
        <taxon>Embryophyta</taxon>
        <taxon>Tracheophyta</taxon>
        <taxon>Spermatophyta</taxon>
        <taxon>Magnoliopsida</taxon>
        <taxon>Liliopsida</taxon>
        <taxon>Asparagales</taxon>
        <taxon>Orchidaceae</taxon>
        <taxon>Epidendroideae</taxon>
        <taxon>Malaxideae</taxon>
        <taxon>Dendrobiinae</taxon>
        <taxon>Dendrobium</taxon>
    </lineage>
</organism>
<evidence type="ECO:0000256" key="1">
    <source>
        <dbReference type="SAM" id="Coils"/>
    </source>
</evidence>
<proteinExistence type="predicted"/>
<dbReference type="Proteomes" id="UP000775213">
    <property type="component" value="Unassembled WGS sequence"/>
</dbReference>
<protein>
    <recommendedName>
        <fullName evidence="3">Reverse transcriptase domain-containing protein</fullName>
    </recommendedName>
</protein>
<feature type="compositionally biased region" description="Basic and acidic residues" evidence="2">
    <location>
        <begin position="1150"/>
        <end position="1163"/>
    </location>
</feature>
<reference evidence="4 5" key="1">
    <citation type="journal article" date="2021" name="Hortic Res">
        <title>Chromosome-scale assembly of the Dendrobium chrysotoxum genome enhances the understanding of orchid evolution.</title>
        <authorList>
            <person name="Zhang Y."/>
            <person name="Zhang G.Q."/>
            <person name="Zhang D."/>
            <person name="Liu X.D."/>
            <person name="Xu X.Y."/>
            <person name="Sun W.H."/>
            <person name="Yu X."/>
            <person name="Zhu X."/>
            <person name="Wang Z.W."/>
            <person name="Zhao X."/>
            <person name="Zhong W.Y."/>
            <person name="Chen H."/>
            <person name="Yin W.L."/>
            <person name="Huang T."/>
            <person name="Niu S.C."/>
            <person name="Liu Z.J."/>
        </authorList>
    </citation>
    <scope>NUCLEOTIDE SEQUENCE [LARGE SCALE GENOMIC DNA]</scope>
    <source>
        <strain evidence="4">Lindl</strain>
    </source>
</reference>
<feature type="compositionally biased region" description="Basic residues" evidence="2">
    <location>
        <begin position="1214"/>
        <end position="1226"/>
    </location>
</feature>
<dbReference type="PANTHER" id="PTHR46238:SF8">
    <property type="entry name" value="ENDONUCLEASE_EXONUCLEASE_PHOSPHATASE DOMAIN-CONTAINING PROTEIN"/>
    <property type="match status" value="1"/>
</dbReference>
<feature type="compositionally biased region" description="Basic and acidic residues" evidence="2">
    <location>
        <begin position="1170"/>
        <end position="1181"/>
    </location>
</feature>
<keyword evidence="1" id="KW-0175">Coiled coil</keyword>
<dbReference type="InterPro" id="IPR043128">
    <property type="entry name" value="Rev_trsase/Diguanyl_cyclase"/>
</dbReference>
<dbReference type="Pfam" id="PF10159">
    <property type="entry name" value="MMtag"/>
    <property type="match status" value="1"/>
</dbReference>